<dbReference type="GO" id="GO:0042420">
    <property type="term" value="P:dopamine catabolic process"/>
    <property type="evidence" value="ECO:0007669"/>
    <property type="project" value="TreeGrafter"/>
</dbReference>
<dbReference type="OMA" id="ATQNETH"/>
<dbReference type="CDD" id="cd09631">
    <property type="entry name" value="DOMON_DOH"/>
    <property type="match status" value="1"/>
</dbReference>
<evidence type="ECO:0000313" key="3">
    <source>
        <dbReference type="EMBL" id="OXA50504.1"/>
    </source>
</evidence>
<dbReference type="OrthoDB" id="19261at2759"/>
<dbReference type="InterPro" id="IPR000945">
    <property type="entry name" value="DBH-like"/>
</dbReference>
<dbReference type="GO" id="GO:0030667">
    <property type="term" value="C:secretory granule membrane"/>
    <property type="evidence" value="ECO:0007669"/>
    <property type="project" value="TreeGrafter"/>
</dbReference>
<comment type="caution">
    <text evidence="3">The sequence shown here is derived from an EMBL/GenBank/DDBJ whole genome shotgun (WGS) entry which is preliminary data.</text>
</comment>
<keyword evidence="1" id="KW-0812">Transmembrane</keyword>
<feature type="transmembrane region" description="Helical" evidence="1">
    <location>
        <begin position="6"/>
        <end position="27"/>
    </location>
</feature>
<dbReference type="InterPro" id="IPR045266">
    <property type="entry name" value="DOH_DOMON"/>
</dbReference>
<dbReference type="GO" id="GO:0006589">
    <property type="term" value="P:octopamine biosynthetic process"/>
    <property type="evidence" value="ECO:0007669"/>
    <property type="project" value="TreeGrafter"/>
</dbReference>
<dbReference type="GO" id="GO:0042421">
    <property type="term" value="P:norepinephrine biosynthetic process"/>
    <property type="evidence" value="ECO:0007669"/>
    <property type="project" value="TreeGrafter"/>
</dbReference>
<dbReference type="AlphaFoldDB" id="A0A226E0F5"/>
<keyword evidence="1" id="KW-1133">Transmembrane helix</keyword>
<reference evidence="3 4" key="1">
    <citation type="submission" date="2015-12" db="EMBL/GenBank/DDBJ databases">
        <title>The genome of Folsomia candida.</title>
        <authorList>
            <person name="Faddeeva A."/>
            <person name="Derks M.F."/>
            <person name="Anvar Y."/>
            <person name="Smit S."/>
            <person name="Van Straalen N."/>
            <person name="Roelofs D."/>
        </authorList>
    </citation>
    <scope>NUCLEOTIDE SEQUENCE [LARGE SCALE GENOMIC DNA]</scope>
    <source>
        <strain evidence="3 4">VU population</strain>
        <tissue evidence="3">Whole body</tissue>
    </source>
</reference>
<keyword evidence="3" id="KW-0560">Oxidoreductase</keyword>
<dbReference type="PANTHER" id="PTHR10157:SF23">
    <property type="entry name" value="MOXD1 HOMOLOG 1"/>
    <property type="match status" value="1"/>
</dbReference>
<evidence type="ECO:0000313" key="4">
    <source>
        <dbReference type="Proteomes" id="UP000198287"/>
    </source>
</evidence>
<gene>
    <name evidence="3" type="ORF">Fcan01_15172</name>
</gene>
<keyword evidence="3" id="KW-0503">Monooxygenase</keyword>
<dbReference type="GO" id="GO:0005615">
    <property type="term" value="C:extracellular space"/>
    <property type="evidence" value="ECO:0007669"/>
    <property type="project" value="TreeGrafter"/>
</dbReference>
<protein>
    <submittedName>
        <fullName evidence="3">DBH-like monooxygenase protein 1</fullName>
    </submittedName>
</protein>
<accession>A0A226E0F5</accession>
<dbReference type="GO" id="GO:0004500">
    <property type="term" value="F:dopamine beta-monooxygenase activity"/>
    <property type="evidence" value="ECO:0007669"/>
    <property type="project" value="InterPro"/>
</dbReference>
<dbReference type="PROSITE" id="PS50836">
    <property type="entry name" value="DOMON"/>
    <property type="match status" value="1"/>
</dbReference>
<dbReference type="Pfam" id="PF03351">
    <property type="entry name" value="DOMON"/>
    <property type="match status" value="1"/>
</dbReference>
<dbReference type="SMART" id="SM00664">
    <property type="entry name" value="DoH"/>
    <property type="match status" value="1"/>
</dbReference>
<dbReference type="GO" id="GO:0005507">
    <property type="term" value="F:copper ion binding"/>
    <property type="evidence" value="ECO:0007669"/>
    <property type="project" value="TreeGrafter"/>
</dbReference>
<dbReference type="EMBL" id="LNIX01000009">
    <property type="protein sequence ID" value="OXA50504.1"/>
    <property type="molecule type" value="Genomic_DNA"/>
</dbReference>
<name>A0A226E0F5_FOLCA</name>
<sequence>MPYTVVATFALVAQIFSVLLVLSCITFRPVYAKRYEVRLDDKYLFAWEVNQENGTIRLEATGETQGYVGLGLNSKGKMDKAEMAIGGIHSENGHSYFGIYTGHKHKVNLDKKRKWTLLEATQNETHTYLKYERPLVGNTRNSYGRGDDIGENDDDTTLLPNYVPIKDKDMYVIWALGVSDKLKKHHGHGKFKVNLINPHTNYLESFNAEMYNFYIDL</sequence>
<feature type="domain" description="DOMON" evidence="2">
    <location>
        <begin position="41"/>
        <end position="177"/>
    </location>
</feature>
<dbReference type="PANTHER" id="PTHR10157">
    <property type="entry name" value="DOPAMINE BETA HYDROXYLASE RELATED"/>
    <property type="match status" value="1"/>
</dbReference>
<evidence type="ECO:0000256" key="1">
    <source>
        <dbReference type="SAM" id="Phobius"/>
    </source>
</evidence>
<organism evidence="3 4">
    <name type="scientific">Folsomia candida</name>
    <name type="common">Springtail</name>
    <dbReference type="NCBI Taxonomy" id="158441"/>
    <lineage>
        <taxon>Eukaryota</taxon>
        <taxon>Metazoa</taxon>
        <taxon>Ecdysozoa</taxon>
        <taxon>Arthropoda</taxon>
        <taxon>Hexapoda</taxon>
        <taxon>Collembola</taxon>
        <taxon>Entomobryomorpha</taxon>
        <taxon>Isotomoidea</taxon>
        <taxon>Isotomidae</taxon>
        <taxon>Proisotominae</taxon>
        <taxon>Folsomia</taxon>
    </lineage>
</organism>
<keyword evidence="1" id="KW-0472">Membrane</keyword>
<evidence type="ECO:0000259" key="2">
    <source>
        <dbReference type="PROSITE" id="PS50836"/>
    </source>
</evidence>
<keyword evidence="4" id="KW-1185">Reference proteome</keyword>
<dbReference type="Proteomes" id="UP000198287">
    <property type="component" value="Unassembled WGS sequence"/>
</dbReference>
<proteinExistence type="predicted"/>
<dbReference type="InterPro" id="IPR005018">
    <property type="entry name" value="DOMON_domain"/>
</dbReference>